<dbReference type="Proteomes" id="UP001057375">
    <property type="component" value="Unassembled WGS sequence"/>
</dbReference>
<dbReference type="InterPro" id="IPR005105">
    <property type="entry name" value="GlnD_Uridyltrans_N"/>
</dbReference>
<gene>
    <name evidence="3" type="ORF">ADUPG1_004264</name>
</gene>
<evidence type="ECO:0000259" key="1">
    <source>
        <dbReference type="Pfam" id="PF03445"/>
    </source>
</evidence>
<proteinExistence type="predicted"/>
<sequence length="263" mass="29123">LRRQGVKVEVIAEIASDLNRRLLSRLFEMIAPAELRTSGCLIVMGSEGRGEQTTRTDQDNGLILAGPVRSEILQPFRSEFSTTLESFGFPPCPGEIMVRNPAWSKPLSDYLADFRRWIVLPDQTAHMNAFLAHFARAIDAFETPIGLFNNLITSEGTGDALDLKKGGIFPVVHGVRSLALEQGLRETSTDKRIARLCELGVLRTDLGRDLNQAFRFLLTLRLDGQLAASAGVSGTLVRPAQLSSIERHLLRDALQVVKQFRDI</sequence>
<dbReference type="Pfam" id="PF03445">
    <property type="entry name" value="DUF294"/>
    <property type="match status" value="1"/>
</dbReference>
<feature type="non-terminal residue" evidence="3">
    <location>
        <position position="263"/>
    </location>
</feature>
<evidence type="ECO:0000313" key="4">
    <source>
        <dbReference type="Proteomes" id="UP001057375"/>
    </source>
</evidence>
<feature type="non-terminal residue" evidence="3">
    <location>
        <position position="1"/>
    </location>
</feature>
<feature type="domain" description="Protein-PII uridylyltransferase N-terminal" evidence="1">
    <location>
        <begin position="2"/>
        <end position="122"/>
    </location>
</feature>
<reference evidence="3" key="1">
    <citation type="submission" date="2022-03" db="EMBL/GenBank/DDBJ databases">
        <title>Draft genome sequence of Aduncisulcus paluster, a free-living microaerophilic Fornicata.</title>
        <authorList>
            <person name="Yuyama I."/>
            <person name="Kume K."/>
            <person name="Tamura T."/>
            <person name="Inagaki Y."/>
            <person name="Hashimoto T."/>
        </authorList>
    </citation>
    <scope>NUCLEOTIDE SEQUENCE</scope>
    <source>
        <strain evidence="3">NY0171</strain>
    </source>
</reference>
<accession>A0ABQ5JVA3</accession>
<name>A0ABQ5JVA3_9EUKA</name>
<feature type="domain" description="DUF294" evidence="2">
    <location>
        <begin position="129"/>
        <end position="262"/>
    </location>
</feature>
<dbReference type="EMBL" id="BQXS01006238">
    <property type="protein sequence ID" value="GKT18579.1"/>
    <property type="molecule type" value="Genomic_DNA"/>
</dbReference>
<evidence type="ECO:0000313" key="3">
    <source>
        <dbReference type="EMBL" id="GKT18579.1"/>
    </source>
</evidence>
<comment type="caution">
    <text evidence="3">The sequence shown here is derived from an EMBL/GenBank/DDBJ whole genome shotgun (WGS) entry which is preliminary data.</text>
</comment>
<evidence type="ECO:0000259" key="2">
    <source>
        <dbReference type="Pfam" id="PF10335"/>
    </source>
</evidence>
<dbReference type="CDD" id="cd05401">
    <property type="entry name" value="NT_GlnE_GlnD_like"/>
    <property type="match status" value="1"/>
</dbReference>
<keyword evidence="4" id="KW-1185">Reference proteome</keyword>
<organism evidence="3 4">
    <name type="scientific">Aduncisulcus paluster</name>
    <dbReference type="NCBI Taxonomy" id="2918883"/>
    <lineage>
        <taxon>Eukaryota</taxon>
        <taxon>Metamonada</taxon>
        <taxon>Carpediemonas-like organisms</taxon>
        <taxon>Aduncisulcus</taxon>
    </lineage>
</organism>
<dbReference type="InterPro" id="IPR018821">
    <property type="entry name" value="DUF294_put_nucleoTrafse_sb-bd"/>
</dbReference>
<dbReference type="Pfam" id="PF10335">
    <property type="entry name" value="DUF294_C"/>
    <property type="match status" value="1"/>
</dbReference>
<protein>
    <submittedName>
        <fullName evidence="3">Cyclic nucleotide-binding domain-containing protein</fullName>
    </submittedName>
</protein>